<dbReference type="InterPro" id="IPR027973">
    <property type="entry name" value="FSAF1-like"/>
</dbReference>
<dbReference type="AlphaFoldDB" id="A0A2P2N3B5"/>
<feature type="region of interest" description="Disordered" evidence="1">
    <location>
        <begin position="85"/>
        <end position="112"/>
    </location>
</feature>
<dbReference type="GO" id="GO:0005730">
    <property type="term" value="C:nucleolus"/>
    <property type="evidence" value="ECO:0007669"/>
    <property type="project" value="TreeGrafter"/>
</dbReference>
<dbReference type="Pfam" id="PF15375">
    <property type="entry name" value="FSAF1"/>
    <property type="match status" value="1"/>
</dbReference>
<dbReference type="GO" id="GO:0000462">
    <property type="term" value="P:maturation of SSU-rRNA from tricistronic rRNA transcript (SSU-rRNA, 5.8S rRNA, LSU-rRNA)"/>
    <property type="evidence" value="ECO:0007669"/>
    <property type="project" value="TreeGrafter"/>
</dbReference>
<name>A0A2P2N3B5_RHIMU</name>
<sequence length="176" mass="20270">MKNRNQNRRADGMDSDDRRRWDFKNIMKDIELLGTSHRTWKERKELENRKVVSLGGKPLKKQRLPLSVARMQMKKQKEREEKMLQENLILGRFGGNRGGDGRRTVEKPKRGDGVLKSTEGFFRHGVLDVKHLLKAAPSRDDDSCTAVSSRGKKKNKKKNSGGQRKGRKNGGGRKYR</sequence>
<accession>A0A2P2N3B5</accession>
<dbReference type="PANTHER" id="PTHR28096">
    <property type="entry name" value="PROTEIN FAF1"/>
    <property type="match status" value="1"/>
</dbReference>
<evidence type="ECO:0000256" key="1">
    <source>
        <dbReference type="SAM" id="MobiDB-lite"/>
    </source>
</evidence>
<dbReference type="InterPro" id="IPR053030">
    <property type="entry name" value="Ribosomal_biogenesis_FAF1-like"/>
</dbReference>
<dbReference type="PANTHER" id="PTHR28096:SF1">
    <property type="entry name" value="PROTEIN FAF1"/>
    <property type="match status" value="1"/>
</dbReference>
<reference evidence="2" key="1">
    <citation type="submission" date="2018-02" db="EMBL/GenBank/DDBJ databases">
        <title>Rhizophora mucronata_Transcriptome.</title>
        <authorList>
            <person name="Meera S.P."/>
            <person name="Sreeshan A."/>
            <person name="Augustine A."/>
        </authorList>
    </citation>
    <scope>NUCLEOTIDE SEQUENCE</scope>
    <source>
        <tissue evidence="2">Leaf</tissue>
    </source>
</reference>
<dbReference type="EMBL" id="GGEC01056487">
    <property type="protein sequence ID" value="MBX36971.1"/>
    <property type="molecule type" value="Transcribed_RNA"/>
</dbReference>
<feature type="compositionally biased region" description="Basic and acidic residues" evidence="1">
    <location>
        <begin position="99"/>
        <end position="112"/>
    </location>
</feature>
<feature type="compositionally biased region" description="Basic residues" evidence="1">
    <location>
        <begin position="150"/>
        <end position="176"/>
    </location>
</feature>
<feature type="region of interest" description="Disordered" evidence="1">
    <location>
        <begin position="136"/>
        <end position="176"/>
    </location>
</feature>
<proteinExistence type="predicted"/>
<evidence type="ECO:0000313" key="2">
    <source>
        <dbReference type="EMBL" id="MBX36971.1"/>
    </source>
</evidence>
<organism evidence="2">
    <name type="scientific">Rhizophora mucronata</name>
    <name type="common">Asiatic mangrove</name>
    <dbReference type="NCBI Taxonomy" id="61149"/>
    <lineage>
        <taxon>Eukaryota</taxon>
        <taxon>Viridiplantae</taxon>
        <taxon>Streptophyta</taxon>
        <taxon>Embryophyta</taxon>
        <taxon>Tracheophyta</taxon>
        <taxon>Spermatophyta</taxon>
        <taxon>Magnoliopsida</taxon>
        <taxon>eudicotyledons</taxon>
        <taxon>Gunneridae</taxon>
        <taxon>Pentapetalae</taxon>
        <taxon>rosids</taxon>
        <taxon>fabids</taxon>
        <taxon>Malpighiales</taxon>
        <taxon>Rhizophoraceae</taxon>
        <taxon>Rhizophora</taxon>
    </lineage>
</organism>
<protein>
    <submittedName>
        <fullName evidence="2">Uncharacterized protein MANES_09G068000</fullName>
    </submittedName>
</protein>